<comment type="caution">
    <text evidence="1">The sequence shown here is derived from an EMBL/GenBank/DDBJ whole genome shotgun (WGS) entry which is preliminary data.</text>
</comment>
<sequence length="168" mass="18868">MPRYQEFYSALGSNYNNHKLTARIHLSTVSFGRQFSRADAPAFCDPISSQLYDIELTRLSHVNSDVSRAGKSSDVSEKMNITPIRAAGAMEAVGTENNRVADSSGDFNLSHAQGKIDEEGRLMEVFEGYMSLRVWCSKVYERNGYIYGEGFDIGFAFWEVRNRNVLTG</sequence>
<dbReference type="Proteomes" id="UP001150266">
    <property type="component" value="Unassembled WGS sequence"/>
</dbReference>
<proteinExistence type="predicted"/>
<dbReference type="EMBL" id="JAOTPV010000014">
    <property type="protein sequence ID" value="KAJ4475482.1"/>
    <property type="molecule type" value="Genomic_DNA"/>
</dbReference>
<accession>A0A9W9DLL3</accession>
<name>A0A9W9DLL3_9AGAR</name>
<evidence type="ECO:0000313" key="1">
    <source>
        <dbReference type="EMBL" id="KAJ4475482.1"/>
    </source>
</evidence>
<keyword evidence="2" id="KW-1185">Reference proteome</keyword>
<reference evidence="1" key="1">
    <citation type="submission" date="2022-08" db="EMBL/GenBank/DDBJ databases">
        <title>A Global Phylogenomic Analysis of the Shiitake Genus Lentinula.</title>
        <authorList>
            <consortium name="DOE Joint Genome Institute"/>
            <person name="Sierra-Patev S."/>
            <person name="Min B."/>
            <person name="Naranjo-Ortiz M."/>
            <person name="Looney B."/>
            <person name="Konkel Z."/>
            <person name="Slot J.C."/>
            <person name="Sakamoto Y."/>
            <person name="Steenwyk J.L."/>
            <person name="Rokas A."/>
            <person name="Carro J."/>
            <person name="Camarero S."/>
            <person name="Ferreira P."/>
            <person name="Molpeceres G."/>
            <person name="Ruiz-Duenas F.J."/>
            <person name="Serrano A."/>
            <person name="Henrissat B."/>
            <person name="Drula E."/>
            <person name="Hughes K.W."/>
            <person name="Mata J.L."/>
            <person name="Ishikawa N.K."/>
            <person name="Vargas-Isla R."/>
            <person name="Ushijima S."/>
            <person name="Smith C.A."/>
            <person name="Ahrendt S."/>
            <person name="Andreopoulos W."/>
            <person name="He G."/>
            <person name="Labutti K."/>
            <person name="Lipzen A."/>
            <person name="Ng V."/>
            <person name="Riley R."/>
            <person name="Sandor L."/>
            <person name="Barry K."/>
            <person name="Martinez A.T."/>
            <person name="Xiao Y."/>
            <person name="Gibbons J.G."/>
            <person name="Terashima K."/>
            <person name="Grigoriev I.V."/>
            <person name="Hibbett D.S."/>
        </authorList>
    </citation>
    <scope>NUCLEOTIDE SEQUENCE</scope>
    <source>
        <strain evidence="1">JLM2183</strain>
    </source>
</reference>
<organism evidence="1 2">
    <name type="scientific">Lentinula aciculospora</name>
    <dbReference type="NCBI Taxonomy" id="153920"/>
    <lineage>
        <taxon>Eukaryota</taxon>
        <taxon>Fungi</taxon>
        <taxon>Dikarya</taxon>
        <taxon>Basidiomycota</taxon>
        <taxon>Agaricomycotina</taxon>
        <taxon>Agaricomycetes</taxon>
        <taxon>Agaricomycetidae</taxon>
        <taxon>Agaricales</taxon>
        <taxon>Marasmiineae</taxon>
        <taxon>Omphalotaceae</taxon>
        <taxon>Lentinula</taxon>
    </lineage>
</organism>
<dbReference type="AlphaFoldDB" id="A0A9W9DLL3"/>
<evidence type="ECO:0000313" key="2">
    <source>
        <dbReference type="Proteomes" id="UP001150266"/>
    </source>
</evidence>
<protein>
    <submittedName>
        <fullName evidence="1">Uncharacterized protein</fullName>
    </submittedName>
</protein>
<gene>
    <name evidence="1" type="ORF">J3R30DRAFT_3705963</name>
</gene>